<proteinExistence type="predicted"/>
<reference evidence="1" key="1">
    <citation type="submission" date="2013-07" db="EMBL/GenBank/DDBJ databases">
        <title>The genome of an arbuscular mycorrhizal fungus provides insights into the evolution of the oldest plant symbiosis.</title>
        <authorList>
            <consortium name="DOE Joint Genome Institute"/>
            <person name="Tisserant E."/>
            <person name="Malbreil M."/>
            <person name="Kuo A."/>
            <person name="Kohler A."/>
            <person name="Symeonidi A."/>
            <person name="Balestrini R."/>
            <person name="Charron P."/>
            <person name="Duensing N."/>
            <person name="Frei-dit-Frey N."/>
            <person name="Gianinazzi-Pearson V."/>
            <person name="Gilbert B."/>
            <person name="Handa Y."/>
            <person name="Hijri M."/>
            <person name="Kaul R."/>
            <person name="Kawaguchi M."/>
            <person name="Krajinski F."/>
            <person name="Lammers P."/>
            <person name="Lapierre D."/>
            <person name="Masclaux F.G."/>
            <person name="Murat C."/>
            <person name="Morin E."/>
            <person name="Ndikumana S."/>
            <person name="Pagni M."/>
            <person name="Petitpierre D."/>
            <person name="Requena N."/>
            <person name="Rosikiewicz P."/>
            <person name="Riley R."/>
            <person name="Saito K."/>
            <person name="San Clemente H."/>
            <person name="Shapiro H."/>
            <person name="van Tuinen D."/>
            <person name="Becard G."/>
            <person name="Bonfante P."/>
            <person name="Paszkowski U."/>
            <person name="Shachar-Hill Y."/>
            <person name="Young J.P."/>
            <person name="Sanders I.R."/>
            <person name="Henrissat B."/>
            <person name="Rensing S.A."/>
            <person name="Grigoriev I.V."/>
            <person name="Corradi N."/>
            <person name="Roux C."/>
            <person name="Martin F."/>
        </authorList>
    </citation>
    <scope>NUCLEOTIDE SEQUENCE</scope>
    <source>
        <strain evidence="1">DAOM 197198</strain>
    </source>
</reference>
<name>U9UFT1_RHIID</name>
<evidence type="ECO:0000313" key="1">
    <source>
        <dbReference type="EMBL" id="ESA18492.1"/>
    </source>
</evidence>
<organism evidence="1">
    <name type="scientific">Rhizophagus irregularis (strain DAOM 181602 / DAOM 197198 / MUCL 43194)</name>
    <name type="common">Arbuscular mycorrhizal fungus</name>
    <name type="synonym">Glomus intraradices</name>
    <dbReference type="NCBI Taxonomy" id="747089"/>
    <lineage>
        <taxon>Eukaryota</taxon>
        <taxon>Fungi</taxon>
        <taxon>Fungi incertae sedis</taxon>
        <taxon>Mucoromycota</taxon>
        <taxon>Glomeromycotina</taxon>
        <taxon>Glomeromycetes</taxon>
        <taxon>Glomerales</taxon>
        <taxon>Glomeraceae</taxon>
        <taxon>Rhizophagus</taxon>
    </lineage>
</organism>
<dbReference type="EMBL" id="KI279171">
    <property type="protein sequence ID" value="ESA18492.1"/>
    <property type="molecule type" value="Genomic_DNA"/>
</dbReference>
<accession>U9UFT1</accession>
<protein>
    <submittedName>
        <fullName evidence="1">Uncharacterized protein</fullName>
    </submittedName>
</protein>
<dbReference type="HOGENOM" id="CLU_2706089_0_0_1"/>
<dbReference type="AlphaFoldDB" id="U9UFT1"/>
<gene>
    <name evidence="1" type="ORF">GLOINDRAFT_141969</name>
</gene>
<sequence>MFVCETSFYFLSLYYIFLRNPFIRLLRIPILYVRAFDKTKLIHHPASLRSTDLFQTFFYQVVMFVFYNLTREA</sequence>